<dbReference type="Gene3D" id="3.40.50.10310">
    <property type="entry name" value="Creatininase"/>
    <property type="match status" value="1"/>
</dbReference>
<dbReference type="InterPro" id="IPR024087">
    <property type="entry name" value="Creatininase-like_sf"/>
</dbReference>
<dbReference type="AlphaFoldDB" id="A0A6N9YS67"/>
<evidence type="ECO:0000313" key="7">
    <source>
        <dbReference type="Proteomes" id="UP000469185"/>
    </source>
</evidence>
<sequence length="258" mass="27485">MTTARLDHLTRDELARLAPRATVLVPLGSTEQHGPHLPVCADSAIVTDIAERAATQAALDVPVVVAPTLPFGFAHHHLPFGGTVSIGMLTYLQVLTDIGTSLHASGFRRLIFINGHGGNDAAVRAVGDRLVVENGLDMHVAGTSYWTCAADALRDMNLDVGPVPGHAGGFETSCLLALHPDRVRSDQFPPAEESVQPLVRLGAREAVIRQPGIWQLSDGRTDDSSRANADTGEKALENISDAVARFIVDFHRSSQVTA</sequence>
<dbReference type="PANTHER" id="PTHR35005">
    <property type="entry name" value="3-DEHYDRO-SCYLLO-INOSOSE HYDROLASE"/>
    <property type="match status" value="1"/>
</dbReference>
<evidence type="ECO:0000313" key="6">
    <source>
        <dbReference type="EMBL" id="NED97883.1"/>
    </source>
</evidence>
<dbReference type="Proteomes" id="UP000469185">
    <property type="component" value="Unassembled WGS sequence"/>
</dbReference>
<evidence type="ECO:0000256" key="5">
    <source>
        <dbReference type="ARBA" id="ARBA00024029"/>
    </source>
</evidence>
<organism evidence="6 7">
    <name type="scientific">Phytoactinopolyspora alkaliphila</name>
    <dbReference type="NCBI Taxonomy" id="1783498"/>
    <lineage>
        <taxon>Bacteria</taxon>
        <taxon>Bacillati</taxon>
        <taxon>Actinomycetota</taxon>
        <taxon>Actinomycetes</taxon>
        <taxon>Jiangellales</taxon>
        <taxon>Jiangellaceae</taxon>
        <taxon>Phytoactinopolyspora</taxon>
    </lineage>
</organism>
<evidence type="ECO:0000256" key="3">
    <source>
        <dbReference type="ARBA" id="ARBA00022801"/>
    </source>
</evidence>
<name>A0A6N9YS67_9ACTN</name>
<accession>A0A6N9YS67</accession>
<dbReference type="SUPFAM" id="SSF102215">
    <property type="entry name" value="Creatininase"/>
    <property type="match status" value="1"/>
</dbReference>
<proteinExistence type="inferred from homology"/>
<dbReference type="GO" id="GO:0009231">
    <property type="term" value="P:riboflavin biosynthetic process"/>
    <property type="evidence" value="ECO:0007669"/>
    <property type="project" value="TreeGrafter"/>
</dbReference>
<comment type="similarity">
    <text evidence="5">Belongs to the creatininase superfamily.</text>
</comment>
<evidence type="ECO:0000256" key="1">
    <source>
        <dbReference type="ARBA" id="ARBA00001947"/>
    </source>
</evidence>
<comment type="caution">
    <text evidence="6">The sequence shown here is derived from an EMBL/GenBank/DDBJ whole genome shotgun (WGS) entry which is preliminary data.</text>
</comment>
<keyword evidence="7" id="KW-1185">Reference proteome</keyword>
<dbReference type="Pfam" id="PF02633">
    <property type="entry name" value="Creatininase"/>
    <property type="match status" value="1"/>
</dbReference>
<reference evidence="6 7" key="1">
    <citation type="submission" date="2020-02" db="EMBL/GenBank/DDBJ databases">
        <authorList>
            <person name="Li X.-J."/>
            <person name="Feng X.-M."/>
        </authorList>
    </citation>
    <scope>NUCLEOTIDE SEQUENCE [LARGE SCALE GENOMIC DNA]</scope>
    <source>
        <strain evidence="6 7">CGMCC 4.7225</strain>
    </source>
</reference>
<evidence type="ECO:0000256" key="4">
    <source>
        <dbReference type="ARBA" id="ARBA00022833"/>
    </source>
</evidence>
<keyword evidence="3" id="KW-0378">Hydrolase</keyword>
<protein>
    <submittedName>
        <fullName evidence="6">Creatininase family protein</fullName>
    </submittedName>
</protein>
<dbReference type="EMBL" id="JAAGOB010000014">
    <property type="protein sequence ID" value="NED97883.1"/>
    <property type="molecule type" value="Genomic_DNA"/>
</dbReference>
<dbReference type="GO" id="GO:0046872">
    <property type="term" value="F:metal ion binding"/>
    <property type="evidence" value="ECO:0007669"/>
    <property type="project" value="UniProtKB-KW"/>
</dbReference>
<dbReference type="InterPro" id="IPR003785">
    <property type="entry name" value="Creatininase/forma_Hydrolase"/>
</dbReference>
<keyword evidence="2" id="KW-0479">Metal-binding</keyword>
<dbReference type="PANTHER" id="PTHR35005:SF1">
    <property type="entry name" value="2-AMINO-5-FORMYLAMINO-6-RIBOSYLAMINOPYRIMIDIN-4(3H)-ONE 5'-MONOPHOSPHATE DEFORMYLASE"/>
    <property type="match status" value="1"/>
</dbReference>
<gene>
    <name evidence="6" type="ORF">G1H11_21525</name>
</gene>
<evidence type="ECO:0000256" key="2">
    <source>
        <dbReference type="ARBA" id="ARBA00022723"/>
    </source>
</evidence>
<dbReference type="GO" id="GO:0016811">
    <property type="term" value="F:hydrolase activity, acting on carbon-nitrogen (but not peptide) bonds, in linear amides"/>
    <property type="evidence" value="ECO:0007669"/>
    <property type="project" value="TreeGrafter"/>
</dbReference>
<comment type="cofactor">
    <cofactor evidence="1">
        <name>Zn(2+)</name>
        <dbReference type="ChEBI" id="CHEBI:29105"/>
    </cofactor>
</comment>
<dbReference type="RefSeq" id="WP_163820675.1">
    <property type="nucleotide sequence ID" value="NZ_JAAGOB010000014.1"/>
</dbReference>
<keyword evidence="4" id="KW-0862">Zinc</keyword>